<dbReference type="Pfam" id="PF12385">
    <property type="entry name" value="Peptidase_C70"/>
    <property type="match status" value="1"/>
</dbReference>
<dbReference type="InterPro" id="IPR022118">
    <property type="entry name" value="Peptidase_C70_AvrRpt2"/>
</dbReference>
<dbReference type="RefSeq" id="WP_106836836.1">
    <property type="nucleotide sequence ID" value="NZ_JARMEW010000065.1"/>
</dbReference>
<name>A0ABX5FFT2_9BACL</name>
<keyword evidence="3" id="KW-1185">Reference proteome</keyword>
<gene>
    <name evidence="2" type="ORF">C7R92_31295</name>
</gene>
<feature type="chain" id="PRO_5045972628" description="Peptidase C39-like domain-containing protein" evidence="1">
    <location>
        <begin position="25"/>
        <end position="178"/>
    </location>
</feature>
<dbReference type="InterPro" id="IPR038765">
    <property type="entry name" value="Papain-like_cys_pep_sf"/>
</dbReference>
<dbReference type="Gene3D" id="3.90.70.10">
    <property type="entry name" value="Cysteine proteinases"/>
    <property type="match status" value="1"/>
</dbReference>
<evidence type="ECO:0000256" key="1">
    <source>
        <dbReference type="SAM" id="SignalP"/>
    </source>
</evidence>
<organism evidence="2 3">
    <name type="scientific">Brevibacillus porteri</name>
    <dbReference type="NCBI Taxonomy" id="2126350"/>
    <lineage>
        <taxon>Bacteria</taxon>
        <taxon>Bacillati</taxon>
        <taxon>Bacillota</taxon>
        <taxon>Bacilli</taxon>
        <taxon>Bacillales</taxon>
        <taxon>Paenibacillaceae</taxon>
        <taxon>Brevibacillus</taxon>
    </lineage>
</organism>
<sequence>MRKHILSLLAVPLAIMAVVSPVSASSNFVSLGVKNVKQSQTNWCWAATSQSVLDYYNIFSIQDGIVKVVKGKVVNRTATVDEVQEGLREYGLDSSATGSLSFSELKSELNADDPVLAGIQYKDGGGHMVVIDGYEEDGRSKYIEYMDPAKGSHVVKSYSSFKDNSSQEWFESIYNFSK</sequence>
<proteinExistence type="predicted"/>
<evidence type="ECO:0008006" key="4">
    <source>
        <dbReference type="Google" id="ProtNLM"/>
    </source>
</evidence>
<evidence type="ECO:0000313" key="2">
    <source>
        <dbReference type="EMBL" id="PSK01701.1"/>
    </source>
</evidence>
<accession>A0ABX5FFT2</accession>
<protein>
    <recommendedName>
        <fullName evidence="4">Peptidase C39-like domain-containing protein</fullName>
    </recommendedName>
</protein>
<dbReference type="Proteomes" id="UP000241645">
    <property type="component" value="Unassembled WGS sequence"/>
</dbReference>
<dbReference type="GeneID" id="95754550"/>
<comment type="caution">
    <text evidence="2">The sequence shown here is derived from an EMBL/GenBank/DDBJ whole genome shotgun (WGS) entry which is preliminary data.</text>
</comment>
<reference evidence="2 3" key="1">
    <citation type="submission" date="2018-03" db="EMBL/GenBank/DDBJ databases">
        <title>Brevisbacillus phylogenomics.</title>
        <authorList>
            <person name="Dunlap C."/>
        </authorList>
    </citation>
    <scope>NUCLEOTIDE SEQUENCE [LARGE SCALE GENOMIC DNA]</scope>
    <source>
        <strain evidence="2 3">NRRL B-41110</strain>
    </source>
</reference>
<dbReference type="SUPFAM" id="SSF54001">
    <property type="entry name" value="Cysteine proteinases"/>
    <property type="match status" value="1"/>
</dbReference>
<evidence type="ECO:0000313" key="3">
    <source>
        <dbReference type="Proteomes" id="UP000241645"/>
    </source>
</evidence>
<dbReference type="EMBL" id="PXZO01000076">
    <property type="protein sequence ID" value="PSK01701.1"/>
    <property type="molecule type" value="Genomic_DNA"/>
</dbReference>
<keyword evidence="1" id="KW-0732">Signal</keyword>
<feature type="signal peptide" evidence="1">
    <location>
        <begin position="1"/>
        <end position="24"/>
    </location>
</feature>